<evidence type="ECO:0000313" key="3">
    <source>
        <dbReference type="Proteomes" id="UP000619457"/>
    </source>
</evidence>
<reference evidence="2" key="2">
    <citation type="submission" date="2020-09" db="EMBL/GenBank/DDBJ databases">
        <authorList>
            <person name="Sun Q."/>
            <person name="Kim S."/>
        </authorList>
    </citation>
    <scope>NUCLEOTIDE SEQUENCE</scope>
    <source>
        <strain evidence="2">KCTC 12368</strain>
    </source>
</reference>
<keyword evidence="1" id="KW-0812">Transmembrane</keyword>
<gene>
    <name evidence="2" type="ORF">GCM10007049_07990</name>
</gene>
<reference evidence="2" key="1">
    <citation type="journal article" date="2014" name="Int. J. Syst. Evol. Microbiol.">
        <title>Complete genome sequence of Corynebacterium casei LMG S-19264T (=DSM 44701T), isolated from a smear-ripened cheese.</title>
        <authorList>
            <consortium name="US DOE Joint Genome Institute (JGI-PGF)"/>
            <person name="Walter F."/>
            <person name="Albersmeier A."/>
            <person name="Kalinowski J."/>
            <person name="Ruckert C."/>
        </authorList>
    </citation>
    <scope>NUCLEOTIDE SEQUENCE</scope>
    <source>
        <strain evidence="2">KCTC 12368</strain>
    </source>
</reference>
<proteinExistence type="predicted"/>
<keyword evidence="1" id="KW-0472">Membrane</keyword>
<organism evidence="2 3">
    <name type="scientific">Echinicola pacifica</name>
    <dbReference type="NCBI Taxonomy" id="346377"/>
    <lineage>
        <taxon>Bacteria</taxon>
        <taxon>Pseudomonadati</taxon>
        <taxon>Bacteroidota</taxon>
        <taxon>Cytophagia</taxon>
        <taxon>Cytophagales</taxon>
        <taxon>Cyclobacteriaceae</taxon>
        <taxon>Echinicola</taxon>
    </lineage>
</organism>
<keyword evidence="3" id="KW-1185">Reference proteome</keyword>
<dbReference type="RefSeq" id="WP_018472702.1">
    <property type="nucleotide sequence ID" value="NZ_BMWX01000002.1"/>
</dbReference>
<keyword evidence="1" id="KW-1133">Transmembrane helix</keyword>
<accession>A0A918PRU0</accession>
<feature type="transmembrane region" description="Helical" evidence="1">
    <location>
        <begin position="6"/>
        <end position="24"/>
    </location>
</feature>
<protein>
    <submittedName>
        <fullName evidence="2">Uncharacterized protein</fullName>
    </submittedName>
</protein>
<sequence length="163" mass="19119">MFYNYIAYICLGWAVWFHPFYISVTDFRYNEEHKTLEMSQKIFWDDLELALTNMAGAKVDFLNPANPPRLDSLVKHYLISNNQITINGKEASLSYLGFEVEEDAAWFYLEAEQVDRPIKVEVKTTILTSDFPDQRNMINFYLNKRPKSLILNLDKDTGVLNFE</sequence>
<dbReference type="Proteomes" id="UP000619457">
    <property type="component" value="Unassembled WGS sequence"/>
</dbReference>
<evidence type="ECO:0000256" key="1">
    <source>
        <dbReference type="SAM" id="Phobius"/>
    </source>
</evidence>
<comment type="caution">
    <text evidence="2">The sequence shown here is derived from an EMBL/GenBank/DDBJ whole genome shotgun (WGS) entry which is preliminary data.</text>
</comment>
<evidence type="ECO:0000313" key="2">
    <source>
        <dbReference type="EMBL" id="GGZ18257.1"/>
    </source>
</evidence>
<dbReference type="Pfam" id="PF20420">
    <property type="entry name" value="DUF6702"/>
    <property type="match status" value="1"/>
</dbReference>
<dbReference type="AlphaFoldDB" id="A0A918PRU0"/>
<dbReference type="InterPro" id="IPR046525">
    <property type="entry name" value="DUF6702"/>
</dbReference>
<dbReference type="EMBL" id="BMWX01000002">
    <property type="protein sequence ID" value="GGZ18257.1"/>
    <property type="molecule type" value="Genomic_DNA"/>
</dbReference>
<name>A0A918PRU0_9BACT</name>